<dbReference type="EnsemblMetazoa" id="Aqu2.1.24610_001">
    <property type="protein sequence ID" value="Aqu2.1.24610_001"/>
    <property type="gene ID" value="Aqu2.1.24610"/>
</dbReference>
<dbReference type="KEGG" id="aqu:100634821"/>
<dbReference type="Proteomes" id="UP000007879">
    <property type="component" value="Unassembled WGS sequence"/>
</dbReference>
<dbReference type="InParanoid" id="A0A1X7UA30"/>
<organism evidence="2">
    <name type="scientific">Amphimedon queenslandica</name>
    <name type="common">Sponge</name>
    <dbReference type="NCBI Taxonomy" id="400682"/>
    <lineage>
        <taxon>Eukaryota</taxon>
        <taxon>Metazoa</taxon>
        <taxon>Porifera</taxon>
        <taxon>Demospongiae</taxon>
        <taxon>Heteroscleromorpha</taxon>
        <taxon>Haplosclerida</taxon>
        <taxon>Niphatidae</taxon>
        <taxon>Amphimedon</taxon>
    </lineage>
</organism>
<feature type="region of interest" description="Disordered" evidence="1">
    <location>
        <begin position="164"/>
        <end position="193"/>
    </location>
</feature>
<protein>
    <submittedName>
        <fullName evidence="2">Uncharacterized protein</fullName>
    </submittedName>
</protein>
<feature type="compositionally biased region" description="Basic residues" evidence="1">
    <location>
        <begin position="177"/>
        <end position="187"/>
    </location>
</feature>
<name>A0A1X7UA30_AMPQE</name>
<feature type="compositionally biased region" description="Basic and acidic residues" evidence="1">
    <location>
        <begin position="164"/>
        <end position="176"/>
    </location>
</feature>
<accession>A0A1X7UA30</accession>
<feature type="compositionally biased region" description="Basic residues" evidence="1">
    <location>
        <begin position="7"/>
        <end position="17"/>
    </location>
</feature>
<evidence type="ECO:0000313" key="3">
    <source>
        <dbReference type="Proteomes" id="UP000007879"/>
    </source>
</evidence>
<reference evidence="2" key="2">
    <citation type="submission" date="2017-05" db="UniProtKB">
        <authorList>
            <consortium name="EnsemblMetazoa"/>
        </authorList>
    </citation>
    <scope>IDENTIFICATION</scope>
</reference>
<keyword evidence="3" id="KW-1185">Reference proteome</keyword>
<dbReference type="EnsemblMetazoa" id="XM_003388502.3">
    <property type="protein sequence ID" value="XP_003388550.1"/>
    <property type="gene ID" value="LOC100634821"/>
</dbReference>
<reference evidence="3" key="1">
    <citation type="journal article" date="2010" name="Nature">
        <title>The Amphimedon queenslandica genome and the evolution of animal complexity.</title>
        <authorList>
            <person name="Srivastava M."/>
            <person name="Simakov O."/>
            <person name="Chapman J."/>
            <person name="Fahey B."/>
            <person name="Gauthier M.E."/>
            <person name="Mitros T."/>
            <person name="Richards G.S."/>
            <person name="Conaco C."/>
            <person name="Dacre M."/>
            <person name="Hellsten U."/>
            <person name="Larroux C."/>
            <person name="Putnam N.H."/>
            <person name="Stanke M."/>
            <person name="Adamska M."/>
            <person name="Darling A."/>
            <person name="Degnan S.M."/>
            <person name="Oakley T.H."/>
            <person name="Plachetzki D.C."/>
            <person name="Zhai Y."/>
            <person name="Adamski M."/>
            <person name="Calcino A."/>
            <person name="Cummins S.F."/>
            <person name="Goodstein D.M."/>
            <person name="Harris C."/>
            <person name="Jackson D.J."/>
            <person name="Leys S.P."/>
            <person name="Shu S."/>
            <person name="Woodcroft B.J."/>
            <person name="Vervoort M."/>
            <person name="Kosik K.S."/>
            <person name="Manning G."/>
            <person name="Degnan B.M."/>
            <person name="Rokhsar D.S."/>
        </authorList>
    </citation>
    <scope>NUCLEOTIDE SEQUENCE [LARGE SCALE GENOMIC DNA]</scope>
</reference>
<feature type="compositionally biased region" description="Pro residues" evidence="1">
    <location>
        <begin position="125"/>
        <end position="136"/>
    </location>
</feature>
<feature type="compositionally biased region" description="Pro residues" evidence="1">
    <location>
        <begin position="57"/>
        <end position="71"/>
    </location>
</feature>
<evidence type="ECO:0000313" key="2">
    <source>
        <dbReference type="EnsemblMetazoa" id="Aqu2.1.24610_001"/>
    </source>
</evidence>
<feature type="compositionally biased region" description="Low complexity" evidence="1">
    <location>
        <begin position="40"/>
        <end position="51"/>
    </location>
</feature>
<evidence type="ECO:0000256" key="1">
    <source>
        <dbReference type="SAM" id="MobiDB-lite"/>
    </source>
</evidence>
<proteinExistence type="predicted"/>
<gene>
    <name evidence="2" type="primary">100634821</name>
</gene>
<feature type="region of interest" description="Disordered" evidence="1">
    <location>
        <begin position="1"/>
        <end position="138"/>
    </location>
</feature>
<sequence>MATRGNARWKNKRRKSLYNKEDTSNKFIYRSSSPSPAPDPSLDSPVASPPLQKAPTLSPPLPALSLPPPEPSINDPSIPSTPLAPPTPFRENVSLKALIQPTPLIAPPTPFKTHQAPTNDLPKVFPSPPPIAPPTPFRALEVPTNDLPICVPEIDGRIASAAVEERENEKNFENRKSSSRGKKRKKRKVDDEEVEASQIENDIAIYLDVNKICRMEIDKLDKIQNEILTVSDEDCIRQANEEMKQSRRFDKETQERINDSIRKRIDAIEMHVKRKKEMLLCTQETLTPRAIVHKLSAHASKVINTPF</sequence>
<dbReference type="AlphaFoldDB" id="A0A1X7UA30"/>